<dbReference type="GO" id="GO:0005829">
    <property type="term" value="C:cytosol"/>
    <property type="evidence" value="ECO:0007669"/>
    <property type="project" value="TreeGrafter"/>
</dbReference>
<accession>A8ZWJ1</accession>
<dbReference type="Gene3D" id="2.30.30.40">
    <property type="entry name" value="SH3 Domains"/>
    <property type="match status" value="1"/>
</dbReference>
<dbReference type="AlphaFoldDB" id="A8ZWJ1"/>
<dbReference type="SMART" id="SM00260">
    <property type="entry name" value="CheW"/>
    <property type="match status" value="1"/>
</dbReference>
<dbReference type="Pfam" id="PF01584">
    <property type="entry name" value="CheW"/>
    <property type="match status" value="1"/>
</dbReference>
<organism evidence="2 3">
    <name type="scientific">Desulfosudis oleivorans (strain DSM 6200 / JCM 39069 / Hxd3)</name>
    <name type="common">Desulfococcus oleovorans</name>
    <dbReference type="NCBI Taxonomy" id="96561"/>
    <lineage>
        <taxon>Bacteria</taxon>
        <taxon>Pseudomonadati</taxon>
        <taxon>Thermodesulfobacteriota</taxon>
        <taxon>Desulfobacteria</taxon>
        <taxon>Desulfobacterales</taxon>
        <taxon>Desulfosudaceae</taxon>
        <taxon>Desulfosudis</taxon>
    </lineage>
</organism>
<dbReference type="RefSeq" id="WP_012174417.1">
    <property type="nucleotide sequence ID" value="NC_009943.1"/>
</dbReference>
<evidence type="ECO:0000313" key="2">
    <source>
        <dbReference type="EMBL" id="ABW66799.1"/>
    </source>
</evidence>
<dbReference type="InterPro" id="IPR036061">
    <property type="entry name" value="CheW-like_dom_sf"/>
</dbReference>
<dbReference type="PANTHER" id="PTHR22617">
    <property type="entry name" value="CHEMOTAXIS SENSOR HISTIDINE KINASE-RELATED"/>
    <property type="match status" value="1"/>
</dbReference>
<feature type="domain" description="CheW-like" evidence="1">
    <location>
        <begin position="10"/>
        <end position="149"/>
    </location>
</feature>
<gene>
    <name evidence="2" type="ordered locus">Dole_0989</name>
</gene>
<dbReference type="GO" id="GO:0006935">
    <property type="term" value="P:chemotaxis"/>
    <property type="evidence" value="ECO:0007669"/>
    <property type="project" value="InterPro"/>
</dbReference>
<proteinExistence type="predicted"/>
<dbReference type="KEGG" id="dol:Dole_0989"/>
<dbReference type="HOGENOM" id="CLU_048995_3_1_7"/>
<dbReference type="SUPFAM" id="SSF50341">
    <property type="entry name" value="CheW-like"/>
    <property type="match status" value="1"/>
</dbReference>
<dbReference type="Gene3D" id="2.40.50.180">
    <property type="entry name" value="CheA-289, Domain 4"/>
    <property type="match status" value="1"/>
</dbReference>
<reference evidence="2 3" key="1">
    <citation type="submission" date="2007-10" db="EMBL/GenBank/DDBJ databases">
        <title>Complete sequence of Desulfococcus oleovorans Hxd3.</title>
        <authorList>
            <consortium name="US DOE Joint Genome Institute"/>
            <person name="Copeland A."/>
            <person name="Lucas S."/>
            <person name="Lapidus A."/>
            <person name="Barry K."/>
            <person name="Glavina del Rio T."/>
            <person name="Dalin E."/>
            <person name="Tice H."/>
            <person name="Pitluck S."/>
            <person name="Kiss H."/>
            <person name="Brettin T."/>
            <person name="Bruce D."/>
            <person name="Detter J.C."/>
            <person name="Han C."/>
            <person name="Schmutz J."/>
            <person name="Larimer F."/>
            <person name="Land M."/>
            <person name="Hauser L."/>
            <person name="Kyrpides N."/>
            <person name="Kim E."/>
            <person name="Wawrik B."/>
            <person name="Richardson P."/>
        </authorList>
    </citation>
    <scope>NUCLEOTIDE SEQUENCE [LARGE SCALE GENOMIC DNA]</scope>
    <source>
        <strain evidence="3">DSM 6200 / JCM 39069 / Hxd3</strain>
    </source>
</reference>
<dbReference type="InterPro" id="IPR002545">
    <property type="entry name" value="CheW-lke_dom"/>
</dbReference>
<dbReference type="Proteomes" id="UP000008561">
    <property type="component" value="Chromosome"/>
</dbReference>
<keyword evidence="3" id="KW-1185">Reference proteome</keyword>
<name>A8ZWJ1_DESOH</name>
<dbReference type="PANTHER" id="PTHR22617:SF23">
    <property type="entry name" value="CHEMOTAXIS PROTEIN CHEW"/>
    <property type="match status" value="1"/>
</dbReference>
<dbReference type="STRING" id="96561.Dole_0989"/>
<dbReference type="GO" id="GO:0007165">
    <property type="term" value="P:signal transduction"/>
    <property type="evidence" value="ECO:0007669"/>
    <property type="project" value="InterPro"/>
</dbReference>
<protein>
    <submittedName>
        <fullName evidence="2">CheW protein</fullName>
    </submittedName>
</protein>
<sequence>MRKGLKRKDRAELITFYIGNTLCGIDITDIQEINKQTTNLTWVPRAPEYVVGVLNLRGMIVTVVDIGKKLGLNPLETGKHSRNVIVHYKDELVGILVDQVSEVISSDADDIEPAPANLGGVQGEYFSGVLKTDRKLIGILDVHRALSDD</sequence>
<dbReference type="EMBL" id="CP000859">
    <property type="protein sequence ID" value="ABW66799.1"/>
    <property type="molecule type" value="Genomic_DNA"/>
</dbReference>
<dbReference type="InterPro" id="IPR039315">
    <property type="entry name" value="CheW"/>
</dbReference>
<evidence type="ECO:0000313" key="3">
    <source>
        <dbReference type="Proteomes" id="UP000008561"/>
    </source>
</evidence>
<evidence type="ECO:0000259" key="1">
    <source>
        <dbReference type="PROSITE" id="PS50851"/>
    </source>
</evidence>
<dbReference type="eggNOG" id="COG0835">
    <property type="taxonomic scope" value="Bacteria"/>
</dbReference>
<dbReference type="OrthoDB" id="9790406at2"/>
<dbReference type="PROSITE" id="PS50851">
    <property type="entry name" value="CHEW"/>
    <property type="match status" value="1"/>
</dbReference>